<dbReference type="GO" id="GO:0003677">
    <property type="term" value="F:DNA binding"/>
    <property type="evidence" value="ECO:0007669"/>
    <property type="project" value="UniProtKB-UniRule"/>
</dbReference>
<evidence type="ECO:0000313" key="3">
    <source>
        <dbReference type="Proteomes" id="UP000232227"/>
    </source>
</evidence>
<dbReference type="KEGG" id="mlac:CP520_02760"/>
<dbReference type="GO" id="GO:0051301">
    <property type="term" value="P:cell division"/>
    <property type="evidence" value="ECO:0007669"/>
    <property type="project" value="UniProtKB-UniRule"/>
</dbReference>
<dbReference type="PANTHER" id="PTHR37307">
    <property type="entry name" value="CELL DIVISION PROTEIN WHIA-RELATED"/>
    <property type="match status" value="1"/>
</dbReference>
<name>A0A291ISG6_9MOLU</name>
<dbReference type="InterPro" id="IPR027434">
    <property type="entry name" value="Homing_endonucl"/>
</dbReference>
<accession>A0A291ISG6</accession>
<proteinExistence type="inferred from homology"/>
<dbReference type="InterPro" id="IPR003802">
    <property type="entry name" value="Sporulation_regulator_WhiA"/>
</dbReference>
<keyword evidence="1 2" id="KW-0238">DNA-binding</keyword>
<reference evidence="2 3" key="1">
    <citation type="submission" date="2017-09" db="EMBL/GenBank/DDBJ databases">
        <title>SPAdes assembly of the Mesoplasma lactucae genome.</title>
        <authorList>
            <person name="Knight T.F."/>
            <person name="Rubinstein R."/>
            <person name="Citino T."/>
        </authorList>
    </citation>
    <scope>NUCLEOTIDE SEQUENCE [LARGE SCALE GENOMIC DNA]</scope>
    <source>
        <strain evidence="2 3">831-C4</strain>
    </source>
</reference>
<evidence type="ECO:0000313" key="2">
    <source>
        <dbReference type="EMBL" id="ATG97637.1"/>
    </source>
</evidence>
<dbReference type="Pfam" id="PF14527">
    <property type="entry name" value="LAGLIDADG_WhiA"/>
    <property type="match status" value="1"/>
</dbReference>
<dbReference type="InterPro" id="IPR023054">
    <property type="entry name" value="Sporulation_regulator_WhiA_C"/>
</dbReference>
<dbReference type="GO" id="GO:0043937">
    <property type="term" value="P:regulation of sporulation"/>
    <property type="evidence" value="ECO:0007669"/>
    <property type="project" value="InterPro"/>
</dbReference>
<comment type="similarity">
    <text evidence="1">Belongs to the WhiA family.</text>
</comment>
<keyword evidence="1" id="KW-0132">Cell division</keyword>
<dbReference type="Pfam" id="PF10298">
    <property type="entry name" value="WhiA_N"/>
    <property type="match status" value="1"/>
</dbReference>
<keyword evidence="1" id="KW-0131">Cell cycle</keyword>
<dbReference type="SUPFAM" id="SSF55608">
    <property type="entry name" value="Homing endonucleases"/>
    <property type="match status" value="1"/>
</dbReference>
<dbReference type="Proteomes" id="UP000232227">
    <property type="component" value="Chromosome"/>
</dbReference>
<dbReference type="Pfam" id="PF02650">
    <property type="entry name" value="HTH_WhiA"/>
    <property type="match status" value="1"/>
</dbReference>
<keyword evidence="3" id="KW-1185">Reference proteome</keyword>
<dbReference type="EMBL" id="CP023668">
    <property type="protein sequence ID" value="ATG97637.1"/>
    <property type="molecule type" value="Genomic_DNA"/>
</dbReference>
<dbReference type="InterPro" id="IPR039518">
    <property type="entry name" value="WhiA_LAGLIDADG_dom"/>
</dbReference>
<dbReference type="NCBIfam" id="TIGR00647">
    <property type="entry name" value="DNA_bind_WhiA"/>
    <property type="match status" value="1"/>
</dbReference>
<gene>
    <name evidence="1 2" type="primary">whiA</name>
    <name evidence="2" type="ORF">CP520_02760</name>
</gene>
<dbReference type="PANTHER" id="PTHR37307:SF1">
    <property type="entry name" value="CELL DIVISION PROTEIN WHIA-RELATED"/>
    <property type="match status" value="1"/>
</dbReference>
<protein>
    <recommendedName>
        <fullName evidence="1">Probable cell division protein WhiA</fullName>
    </recommendedName>
</protein>
<organism evidence="2 3">
    <name type="scientific">Mesoplasma lactucae ATCC 49193</name>
    <dbReference type="NCBI Taxonomy" id="81460"/>
    <lineage>
        <taxon>Bacteria</taxon>
        <taxon>Bacillati</taxon>
        <taxon>Mycoplasmatota</taxon>
        <taxon>Mollicutes</taxon>
        <taxon>Entomoplasmatales</taxon>
        <taxon>Entomoplasmataceae</taxon>
        <taxon>Mesoplasma</taxon>
    </lineage>
</organism>
<dbReference type="AlphaFoldDB" id="A0A291ISG6"/>
<dbReference type="RefSeq" id="WP_096862925.1">
    <property type="nucleotide sequence ID" value="NZ_CP023668.1"/>
</dbReference>
<dbReference type="HAMAP" id="MF_01420">
    <property type="entry name" value="HTH_type_WhiA"/>
    <property type="match status" value="1"/>
</dbReference>
<comment type="function">
    <text evidence="1">Involved in cell division and chromosome segregation.</text>
</comment>
<sequence>MSFALEVKEEVVSHSFDFEQEKAFLAGFIKYNGEMIFSNGILRLRLTTISNRIARSLLSFVKHHYTGETEVSIFQTQTLKKNKIFNITLIGKVKEFLLDLGIIDDNFKSKVEVKEEYLNSSTNFRAYVAGMFVAIGSVNSPTTTNYHLELQFKEEADALYFKQVIKKYGFPFKVLKRSENRYIDYVKKSILVSDFLKFIDASRCVMQFENERISRDMVNNINRISNIDISNQSKIIKTGEEQIKKIEYIKKQRKMGQLSEKANVLANIRLKKPDLSYAELQDEMSKKGYEITKSGIANLFKNIDKLYSNLIDENQKK</sequence>
<dbReference type="Gene3D" id="3.10.28.10">
    <property type="entry name" value="Homing endonucleases"/>
    <property type="match status" value="1"/>
</dbReference>
<dbReference type="InterPro" id="IPR018478">
    <property type="entry name" value="Sporu_reg_WhiA_N_dom"/>
</dbReference>
<dbReference type="OrthoDB" id="401278at2"/>
<evidence type="ECO:0000256" key="1">
    <source>
        <dbReference type="HAMAP-Rule" id="MF_01420"/>
    </source>
</evidence>